<organism evidence="3 4">
    <name type="scientific">Clostridium ragsdalei P11</name>
    <dbReference type="NCBI Taxonomy" id="1353534"/>
    <lineage>
        <taxon>Bacteria</taxon>
        <taxon>Bacillati</taxon>
        <taxon>Bacillota</taxon>
        <taxon>Clostridia</taxon>
        <taxon>Eubacteriales</taxon>
        <taxon>Clostridiaceae</taxon>
        <taxon>Clostridium</taxon>
    </lineage>
</organism>
<dbReference type="PANTHER" id="PTHR34473">
    <property type="entry name" value="UPF0699 TRANSMEMBRANE PROTEIN YDBS"/>
    <property type="match status" value="1"/>
</dbReference>
<dbReference type="InterPro" id="IPR005182">
    <property type="entry name" value="YdbS-like_PH"/>
</dbReference>
<dbReference type="EMBL" id="LROS01000044">
    <property type="protein sequence ID" value="OBR91190.1"/>
    <property type="molecule type" value="Genomic_DNA"/>
</dbReference>
<evidence type="ECO:0000256" key="1">
    <source>
        <dbReference type="SAM" id="Phobius"/>
    </source>
</evidence>
<evidence type="ECO:0000313" key="3">
    <source>
        <dbReference type="EMBL" id="OBR91190.1"/>
    </source>
</evidence>
<dbReference type="PANTHER" id="PTHR34473:SF2">
    <property type="entry name" value="UPF0699 TRANSMEMBRANE PROTEIN YDBT"/>
    <property type="match status" value="1"/>
</dbReference>
<sequence length="161" mass="18274">MNYDKIDKSAIKSWIIGRTVISVIFIALYVLCVNLFLMPRIEDMKVLKCGLNLLTAIIIFVSILDSFIWPFLEYKQWKYGIFEDKIELIEGIIIRKRTIIPVSRIQNLKIEQGPIERMCKIASVNIITAGGTHKIPAIAVEDAEKVANNLKNVIELGDKIG</sequence>
<accession>A0A1A6AM99</accession>
<keyword evidence="4" id="KW-1185">Reference proteome</keyword>
<dbReference type="Proteomes" id="UP000093954">
    <property type="component" value="Unassembled WGS sequence"/>
</dbReference>
<comment type="caution">
    <text evidence="3">The sequence shown here is derived from an EMBL/GenBank/DDBJ whole genome shotgun (WGS) entry which is preliminary data.</text>
</comment>
<feature type="domain" description="YdbS-like PH" evidence="2">
    <location>
        <begin position="74"/>
        <end position="150"/>
    </location>
</feature>
<dbReference type="RefSeq" id="WP_065079233.1">
    <property type="nucleotide sequence ID" value="NZ_LROS01000044.1"/>
</dbReference>
<protein>
    <submittedName>
        <fullName evidence="3">Bacterial membrane flanked domain protein</fullName>
    </submittedName>
</protein>
<proteinExistence type="predicted"/>
<evidence type="ECO:0000313" key="4">
    <source>
        <dbReference type="Proteomes" id="UP000093954"/>
    </source>
</evidence>
<keyword evidence="1" id="KW-1133">Transmembrane helix</keyword>
<feature type="transmembrane region" description="Helical" evidence="1">
    <location>
        <begin position="15"/>
        <end position="37"/>
    </location>
</feature>
<dbReference type="AlphaFoldDB" id="A0A1A6AM99"/>
<keyword evidence="1" id="KW-0472">Membrane</keyword>
<gene>
    <name evidence="3" type="ORF">CLRAG_31320</name>
</gene>
<dbReference type="PATRIC" id="fig|1353534.3.peg.3178"/>
<keyword evidence="1" id="KW-0812">Transmembrane</keyword>
<dbReference type="Pfam" id="PF03703">
    <property type="entry name" value="bPH_2"/>
    <property type="match status" value="1"/>
</dbReference>
<reference evidence="3 4" key="1">
    <citation type="journal article" date="2012" name="Front. Microbiol.">
        <title>Draft Genome Sequence of the Virulent Strain 01-B526 of the Fish Pathogen Aeromonas salmonicida.</title>
        <authorList>
            <person name="Charette S.J."/>
            <person name="Brochu F."/>
            <person name="Boyle B."/>
            <person name="Filion G."/>
            <person name="Tanaka K.H."/>
            <person name="Derome N."/>
        </authorList>
    </citation>
    <scope>NUCLEOTIDE SEQUENCE [LARGE SCALE GENOMIC DNA]</scope>
    <source>
        <strain evidence="3 4">P11</strain>
    </source>
</reference>
<feature type="transmembrane region" description="Helical" evidence="1">
    <location>
        <begin position="49"/>
        <end position="72"/>
    </location>
</feature>
<name>A0A1A6AM99_9CLOT</name>
<evidence type="ECO:0000259" key="2">
    <source>
        <dbReference type="Pfam" id="PF03703"/>
    </source>
</evidence>